<protein>
    <submittedName>
        <fullName evidence="3">Secreted protein</fullName>
    </submittedName>
</protein>
<name>A0A0N4T4K4_BRUPA</name>
<dbReference type="WBParaSite" id="BPAG_0000313401-mRNA-1">
    <property type="protein sequence ID" value="BPAG_0000313401-mRNA-1"/>
    <property type="gene ID" value="BPAG_0000313401"/>
</dbReference>
<evidence type="ECO:0000313" key="1">
    <source>
        <dbReference type="EMBL" id="VDN84290.1"/>
    </source>
</evidence>
<evidence type="ECO:0000313" key="2">
    <source>
        <dbReference type="Proteomes" id="UP000278627"/>
    </source>
</evidence>
<dbReference type="EMBL" id="UZAD01000719">
    <property type="protein sequence ID" value="VDN84290.1"/>
    <property type="molecule type" value="Genomic_DNA"/>
</dbReference>
<gene>
    <name evidence="1" type="ORF">BPAG_LOCUS3104</name>
</gene>
<dbReference type="Proteomes" id="UP000278627">
    <property type="component" value="Unassembled WGS sequence"/>
</dbReference>
<dbReference type="AlphaFoldDB" id="A0A0N4T4K4"/>
<organism evidence="3">
    <name type="scientific">Brugia pahangi</name>
    <name type="common">Filarial nematode worm</name>
    <dbReference type="NCBI Taxonomy" id="6280"/>
    <lineage>
        <taxon>Eukaryota</taxon>
        <taxon>Metazoa</taxon>
        <taxon>Ecdysozoa</taxon>
        <taxon>Nematoda</taxon>
        <taxon>Chromadorea</taxon>
        <taxon>Rhabditida</taxon>
        <taxon>Spirurina</taxon>
        <taxon>Spiruromorpha</taxon>
        <taxon>Filarioidea</taxon>
        <taxon>Onchocercidae</taxon>
        <taxon>Brugia</taxon>
    </lineage>
</organism>
<reference evidence="3" key="1">
    <citation type="submission" date="2017-02" db="UniProtKB">
        <authorList>
            <consortium name="WormBaseParasite"/>
        </authorList>
    </citation>
    <scope>IDENTIFICATION</scope>
</reference>
<reference evidence="1 2" key="2">
    <citation type="submission" date="2018-11" db="EMBL/GenBank/DDBJ databases">
        <authorList>
            <consortium name="Pathogen Informatics"/>
        </authorList>
    </citation>
    <scope>NUCLEOTIDE SEQUENCE [LARGE SCALE GENOMIC DNA]</scope>
</reference>
<evidence type="ECO:0000313" key="3">
    <source>
        <dbReference type="WBParaSite" id="BPAG_0000313401-mRNA-1"/>
    </source>
</evidence>
<sequence length="57" mass="6273">MLPDASAYFQAFAEVLLVAAILHPPLCNKLSCFAPFKGCSHGTFGELLVWYLQMVLV</sequence>
<proteinExistence type="predicted"/>
<keyword evidence="2" id="KW-1185">Reference proteome</keyword>
<accession>A0A0N4T4K4</accession>